<sequence>MISVEHDRDRNFTIIGASGVLCERDYAHAIPELEHAMELSSGPFRMMVRLEDFRGWEIDALWRELKFDVKHRRNLGRIAVVGESGLEEWGTKLSAPFARADMRFFYTGQEAMAEACLCEDIEAKDPPNGAA</sequence>
<organism evidence="1 2">
    <name type="scientific">Palleronia pontilimi</name>
    <dbReference type="NCBI Taxonomy" id="1964209"/>
    <lineage>
        <taxon>Bacteria</taxon>
        <taxon>Pseudomonadati</taxon>
        <taxon>Pseudomonadota</taxon>
        <taxon>Alphaproteobacteria</taxon>
        <taxon>Rhodobacterales</taxon>
        <taxon>Roseobacteraceae</taxon>
        <taxon>Palleronia</taxon>
    </lineage>
</organism>
<gene>
    <name evidence="1" type="ORF">ILP92_07220</name>
</gene>
<accession>A0A934IH79</accession>
<protein>
    <submittedName>
        <fullName evidence="1">STAS/SEC14 domain-containing protein</fullName>
    </submittedName>
</protein>
<dbReference type="InterPro" id="IPR036513">
    <property type="entry name" value="STAS_dom_sf"/>
</dbReference>
<proteinExistence type="predicted"/>
<comment type="caution">
    <text evidence="1">The sequence shown here is derived from an EMBL/GenBank/DDBJ whole genome shotgun (WGS) entry which is preliminary data.</text>
</comment>
<dbReference type="SUPFAM" id="SSF52091">
    <property type="entry name" value="SpoIIaa-like"/>
    <property type="match status" value="1"/>
</dbReference>
<reference evidence="1" key="1">
    <citation type="submission" date="2020-12" db="EMBL/GenBank/DDBJ databases">
        <title>Bacterial taxonomy.</title>
        <authorList>
            <person name="Pan X."/>
        </authorList>
    </citation>
    <scope>NUCLEOTIDE SEQUENCE</scope>
    <source>
        <strain evidence="1">KCTC 52957</strain>
    </source>
</reference>
<dbReference type="EMBL" id="JAEKPD010000007">
    <property type="protein sequence ID" value="MBJ3762530.1"/>
    <property type="molecule type" value="Genomic_DNA"/>
</dbReference>
<dbReference type="AlphaFoldDB" id="A0A934IH79"/>
<dbReference type="Pfam" id="PF11964">
    <property type="entry name" value="SpoIIAA-like"/>
    <property type="match status" value="1"/>
</dbReference>
<name>A0A934IH79_9RHOB</name>
<dbReference type="Gene3D" id="3.40.50.10600">
    <property type="entry name" value="SpoIIaa-like domains"/>
    <property type="match status" value="1"/>
</dbReference>
<keyword evidence="2" id="KW-1185">Reference proteome</keyword>
<dbReference type="RefSeq" id="WP_198915710.1">
    <property type="nucleotide sequence ID" value="NZ_JAEKPD010000007.1"/>
</dbReference>
<dbReference type="InterPro" id="IPR038396">
    <property type="entry name" value="SpoIIAA-like_sf"/>
</dbReference>
<dbReference type="InterPro" id="IPR021866">
    <property type="entry name" value="SpoIIAA-like"/>
</dbReference>
<evidence type="ECO:0000313" key="1">
    <source>
        <dbReference type="EMBL" id="MBJ3762530.1"/>
    </source>
</evidence>
<evidence type="ECO:0000313" key="2">
    <source>
        <dbReference type="Proteomes" id="UP000642488"/>
    </source>
</evidence>
<dbReference type="Proteomes" id="UP000642488">
    <property type="component" value="Unassembled WGS sequence"/>
</dbReference>